<dbReference type="PROSITE" id="PS51096">
    <property type="entry name" value="PTS_EIIA_TYPE_4"/>
    <property type="match status" value="1"/>
</dbReference>
<feature type="domain" description="PTS EIIA type-4" evidence="8">
    <location>
        <begin position="1"/>
        <end position="125"/>
    </location>
</feature>
<sequence length="145" mass="16364">MTGIMVLGHGHFASGIASAAELILGKQDDFVWVDFPEGDTKTELEAHIAEALQTMKEAEHILVFCDLLSGSPFNTIVPESMKDRRIKVVYGTNLAMLIETLMERNIGMSWEEILEGIIENGRKQVDFFNEEDLEGCEEENDEDWQ</sequence>
<keyword evidence="2" id="KW-0813">Transport</keyword>
<name>A0ABV1I1C3_9FIRM</name>
<accession>A0ABV1I1C3</accession>
<evidence type="ECO:0000313" key="9">
    <source>
        <dbReference type="EMBL" id="MEQ2578985.1"/>
    </source>
</evidence>
<dbReference type="InterPro" id="IPR051471">
    <property type="entry name" value="Bacterial_PTS_sugar_comp"/>
</dbReference>
<dbReference type="Pfam" id="PF03610">
    <property type="entry name" value="EIIA-man"/>
    <property type="match status" value="1"/>
</dbReference>
<proteinExistence type="predicted"/>
<protein>
    <submittedName>
        <fullName evidence="9">PTS sugar transporter subunit IIA</fullName>
    </submittedName>
</protein>
<organism evidence="9 10">
    <name type="scientific">Hominiventricola aquisgranensis</name>
    <dbReference type="NCBI Taxonomy" id="3133164"/>
    <lineage>
        <taxon>Bacteria</taxon>
        <taxon>Bacillati</taxon>
        <taxon>Bacillota</taxon>
        <taxon>Clostridia</taxon>
        <taxon>Lachnospirales</taxon>
        <taxon>Lachnospiraceae</taxon>
        <taxon>Hominiventricola</taxon>
    </lineage>
</organism>
<dbReference type="PANTHER" id="PTHR33799:SF1">
    <property type="entry name" value="PTS SYSTEM MANNOSE-SPECIFIC EIIAB COMPONENT-RELATED"/>
    <property type="match status" value="1"/>
</dbReference>
<comment type="caution">
    <text evidence="9">The sequence shown here is derived from an EMBL/GenBank/DDBJ whole genome shotgun (WGS) entry which is preliminary data.</text>
</comment>
<gene>
    <name evidence="9" type="ORF">WMO62_09055</name>
</gene>
<dbReference type="InterPro" id="IPR033887">
    <property type="entry name" value="PTS_IIA_man"/>
</dbReference>
<dbReference type="EMBL" id="JBBMFC010000014">
    <property type="protein sequence ID" value="MEQ2578985.1"/>
    <property type="molecule type" value="Genomic_DNA"/>
</dbReference>
<evidence type="ECO:0000256" key="6">
    <source>
        <dbReference type="ARBA" id="ARBA00022683"/>
    </source>
</evidence>
<dbReference type="PANTHER" id="PTHR33799">
    <property type="entry name" value="PTS PERMEASE-RELATED-RELATED"/>
    <property type="match status" value="1"/>
</dbReference>
<keyword evidence="6" id="KW-0598">Phosphotransferase system</keyword>
<dbReference type="Gene3D" id="3.40.50.510">
    <property type="entry name" value="Phosphotransferase system, mannose-type IIA component"/>
    <property type="match status" value="1"/>
</dbReference>
<dbReference type="RefSeq" id="WP_178753939.1">
    <property type="nucleotide sequence ID" value="NZ_JBBMFC010000014.1"/>
</dbReference>
<evidence type="ECO:0000256" key="2">
    <source>
        <dbReference type="ARBA" id="ARBA00022448"/>
    </source>
</evidence>
<evidence type="ECO:0000256" key="4">
    <source>
        <dbReference type="ARBA" id="ARBA00022597"/>
    </source>
</evidence>
<dbReference type="InterPro" id="IPR036662">
    <property type="entry name" value="PTS_EIIA_man-typ_sf"/>
</dbReference>
<keyword evidence="4 9" id="KW-0762">Sugar transport</keyword>
<evidence type="ECO:0000256" key="5">
    <source>
        <dbReference type="ARBA" id="ARBA00022679"/>
    </source>
</evidence>
<dbReference type="Proteomes" id="UP001470288">
    <property type="component" value="Unassembled WGS sequence"/>
</dbReference>
<evidence type="ECO:0000259" key="8">
    <source>
        <dbReference type="PROSITE" id="PS51096"/>
    </source>
</evidence>
<evidence type="ECO:0000256" key="3">
    <source>
        <dbReference type="ARBA" id="ARBA00022490"/>
    </source>
</evidence>
<comment type="subcellular location">
    <subcellularLocation>
        <location evidence="1">Cytoplasm</location>
    </subcellularLocation>
</comment>
<dbReference type="CDD" id="cd00006">
    <property type="entry name" value="PTS_IIA_man"/>
    <property type="match status" value="1"/>
</dbReference>
<evidence type="ECO:0000313" key="10">
    <source>
        <dbReference type="Proteomes" id="UP001470288"/>
    </source>
</evidence>
<evidence type="ECO:0000256" key="7">
    <source>
        <dbReference type="ARBA" id="ARBA00022777"/>
    </source>
</evidence>
<keyword evidence="5" id="KW-0808">Transferase</keyword>
<dbReference type="InterPro" id="IPR004701">
    <property type="entry name" value="PTS_EIIA_man-typ"/>
</dbReference>
<evidence type="ECO:0000256" key="1">
    <source>
        <dbReference type="ARBA" id="ARBA00004496"/>
    </source>
</evidence>
<dbReference type="SUPFAM" id="SSF53062">
    <property type="entry name" value="PTS system fructose IIA component-like"/>
    <property type="match status" value="1"/>
</dbReference>
<keyword evidence="3" id="KW-0963">Cytoplasm</keyword>
<keyword evidence="7" id="KW-0418">Kinase</keyword>
<keyword evidence="10" id="KW-1185">Reference proteome</keyword>
<reference evidence="9 10" key="1">
    <citation type="submission" date="2024-03" db="EMBL/GenBank/DDBJ databases">
        <title>Human intestinal bacterial collection.</title>
        <authorList>
            <person name="Pauvert C."/>
            <person name="Hitch T.C.A."/>
            <person name="Clavel T."/>
        </authorList>
    </citation>
    <scope>NUCLEOTIDE SEQUENCE [LARGE SCALE GENOMIC DNA]</scope>
    <source>
        <strain evidence="9 10">CLA-AA-H78B</strain>
    </source>
</reference>